<protein>
    <submittedName>
        <fullName evidence="1">Uncharacterized protein</fullName>
    </submittedName>
</protein>
<gene>
    <name evidence="1" type="ORF">CKAH01_09089</name>
</gene>
<accession>A0AAD9Y2J4</accession>
<evidence type="ECO:0000313" key="1">
    <source>
        <dbReference type="EMBL" id="KAK2731213.1"/>
    </source>
</evidence>
<dbReference type="Proteomes" id="UP001281614">
    <property type="component" value="Unassembled WGS sequence"/>
</dbReference>
<name>A0AAD9Y2J4_COLKA</name>
<reference evidence="1" key="1">
    <citation type="submission" date="2023-02" db="EMBL/GenBank/DDBJ databases">
        <title>Colletotrichum kahawae CIFC_Que2 genome sequencing and assembly.</title>
        <authorList>
            <person name="Baroncelli R."/>
        </authorList>
    </citation>
    <scope>NUCLEOTIDE SEQUENCE</scope>
    <source>
        <strain evidence="1">CIFC_Que2</strain>
    </source>
</reference>
<comment type="caution">
    <text evidence="1">The sequence shown here is derived from an EMBL/GenBank/DDBJ whole genome shotgun (WGS) entry which is preliminary data.</text>
</comment>
<sequence>MVEIATWFSKPHGNSHSTPGAWSEGLCARETARNAEPAGCGPDTGVASRFVCRRDQGEKISNATWQGRVFPCRPAMPLAEIGELAACTGEDENTPQTCNTRCAHVQSTRQSGYTMEVKQTTRWRHPPTTWLRVAGSRRTEMNHRSPGRRGYGWAGSLTKYRQYVTKGGLQAARRRMGQAPKTFI</sequence>
<keyword evidence="2" id="KW-1185">Reference proteome</keyword>
<organism evidence="1 2">
    <name type="scientific">Colletotrichum kahawae</name>
    <name type="common">Coffee berry disease fungus</name>
    <dbReference type="NCBI Taxonomy" id="34407"/>
    <lineage>
        <taxon>Eukaryota</taxon>
        <taxon>Fungi</taxon>
        <taxon>Dikarya</taxon>
        <taxon>Ascomycota</taxon>
        <taxon>Pezizomycotina</taxon>
        <taxon>Sordariomycetes</taxon>
        <taxon>Hypocreomycetidae</taxon>
        <taxon>Glomerellales</taxon>
        <taxon>Glomerellaceae</taxon>
        <taxon>Colletotrichum</taxon>
        <taxon>Colletotrichum gloeosporioides species complex</taxon>
    </lineage>
</organism>
<dbReference type="EMBL" id="VYYT01000599">
    <property type="protein sequence ID" value="KAK2731213.1"/>
    <property type="molecule type" value="Genomic_DNA"/>
</dbReference>
<evidence type="ECO:0000313" key="2">
    <source>
        <dbReference type="Proteomes" id="UP001281614"/>
    </source>
</evidence>
<proteinExistence type="predicted"/>
<dbReference type="AlphaFoldDB" id="A0AAD9Y2J4"/>